<keyword evidence="11" id="KW-1185">Reference proteome</keyword>
<feature type="transmembrane region" description="Helical" evidence="8">
    <location>
        <begin position="625"/>
        <end position="646"/>
    </location>
</feature>
<dbReference type="RefSeq" id="WP_092435402.1">
    <property type="nucleotide sequence ID" value="NZ_FMYP01000006.1"/>
</dbReference>
<dbReference type="GO" id="GO:0140359">
    <property type="term" value="F:ABC-type transporter activity"/>
    <property type="evidence" value="ECO:0007669"/>
    <property type="project" value="InterPro"/>
</dbReference>
<evidence type="ECO:0000256" key="8">
    <source>
        <dbReference type="SAM" id="Phobius"/>
    </source>
</evidence>
<dbReference type="PANTHER" id="PTHR48041:SF139">
    <property type="entry name" value="PROTEIN SCARLET"/>
    <property type="match status" value="1"/>
</dbReference>
<dbReference type="EMBL" id="FMYP01000006">
    <property type="protein sequence ID" value="SDB88209.1"/>
    <property type="molecule type" value="Genomic_DNA"/>
</dbReference>
<proteinExistence type="predicted"/>
<feature type="transmembrane region" description="Helical" evidence="8">
    <location>
        <begin position="670"/>
        <end position="692"/>
    </location>
</feature>
<gene>
    <name evidence="10" type="ORF">SAMN05216323_100615</name>
</gene>
<keyword evidence="2" id="KW-0813">Transport</keyword>
<feature type="domain" description="ABC transporter" evidence="9">
    <location>
        <begin position="250"/>
        <end position="490"/>
    </location>
</feature>
<keyword evidence="3 8" id="KW-0812">Transmembrane</keyword>
<dbReference type="SMART" id="SM00382">
    <property type="entry name" value="AAA"/>
    <property type="match status" value="1"/>
</dbReference>
<organism evidence="10 11">
    <name type="scientific">Williamwhitmania taraxaci</name>
    <dbReference type="NCBI Taxonomy" id="1640674"/>
    <lineage>
        <taxon>Bacteria</taxon>
        <taxon>Pseudomonadati</taxon>
        <taxon>Bacteroidota</taxon>
        <taxon>Bacteroidia</taxon>
        <taxon>Bacteroidales</taxon>
        <taxon>Williamwhitmaniaceae</taxon>
        <taxon>Williamwhitmania</taxon>
    </lineage>
</organism>
<dbReference type="STRING" id="1640674.SAMN05216323_100615"/>
<dbReference type="Pfam" id="PF00005">
    <property type="entry name" value="ABC_tran"/>
    <property type="match status" value="1"/>
</dbReference>
<dbReference type="PROSITE" id="PS50893">
    <property type="entry name" value="ABC_TRANSPORTER_2"/>
    <property type="match status" value="1"/>
</dbReference>
<reference evidence="10 11" key="1">
    <citation type="submission" date="2016-09" db="EMBL/GenBank/DDBJ databases">
        <authorList>
            <person name="Capua I."/>
            <person name="De Benedictis P."/>
            <person name="Joannis T."/>
            <person name="Lombin L.H."/>
            <person name="Cattoli G."/>
        </authorList>
    </citation>
    <scope>NUCLEOTIDE SEQUENCE [LARGE SCALE GENOMIC DNA]</scope>
    <source>
        <strain evidence="10 11">A7P-90m</strain>
    </source>
</reference>
<dbReference type="PANTHER" id="PTHR48041">
    <property type="entry name" value="ABC TRANSPORTER G FAMILY MEMBER 28"/>
    <property type="match status" value="1"/>
</dbReference>
<dbReference type="PROSITE" id="PS00211">
    <property type="entry name" value="ABC_TRANSPORTER_1"/>
    <property type="match status" value="1"/>
</dbReference>
<dbReference type="GO" id="GO:0005524">
    <property type="term" value="F:ATP binding"/>
    <property type="evidence" value="ECO:0007669"/>
    <property type="project" value="UniProtKB-KW"/>
</dbReference>
<keyword evidence="5" id="KW-0067">ATP-binding</keyword>
<dbReference type="InterPro" id="IPR003439">
    <property type="entry name" value="ABC_transporter-like_ATP-bd"/>
</dbReference>
<evidence type="ECO:0000256" key="4">
    <source>
        <dbReference type="ARBA" id="ARBA00022741"/>
    </source>
</evidence>
<evidence type="ECO:0000313" key="10">
    <source>
        <dbReference type="EMBL" id="SDB88209.1"/>
    </source>
</evidence>
<accession>A0A1G6H1R5</accession>
<keyword evidence="4" id="KW-0547">Nucleotide-binding</keyword>
<protein>
    <submittedName>
        <fullName evidence="10">ABC-type multidrug transport system, ATPase component</fullName>
    </submittedName>
</protein>
<evidence type="ECO:0000256" key="3">
    <source>
        <dbReference type="ARBA" id="ARBA00022692"/>
    </source>
</evidence>
<dbReference type="OrthoDB" id="9804819at2"/>
<dbReference type="InterPro" id="IPR017871">
    <property type="entry name" value="ABC_transporter-like_CS"/>
</dbReference>
<dbReference type="AlphaFoldDB" id="A0A1G6H1R5"/>
<keyword evidence="6 8" id="KW-1133">Transmembrane helix</keyword>
<name>A0A1G6H1R5_9BACT</name>
<dbReference type="Proteomes" id="UP000199452">
    <property type="component" value="Unassembled WGS sequence"/>
</dbReference>
<feature type="transmembrane region" description="Helical" evidence="8">
    <location>
        <begin position="586"/>
        <end position="605"/>
    </location>
</feature>
<sequence length="1029" mass="117467">MNESILKALMQLFAFLVDTEHDGLTENVRGVVRSYLEKEFSDQQVDSFLVQFNEMLLLYHQEATHTEERDGTFVFSKSLNSIVEKINQEFEQYPKMWLVLQLIEFLGDSGVVTDKRLELIRALASSFRISVFEFNNAMQFILGGEQEMPHNEKLLFVNSDDSFSHPKVKHLLSSNLKGKVFVLHIDSTNTFLIKYFGENNLFLNGHNVKVGRAYIFGVGSVIRSPKISPIYYSKVATKFITGLAKEKIRFTASNISFRYKGTENGIQPFNLQAESGQLVGVMGNSGVGKSILLNVLNGNQKLNTGRICINGFDISKDKKELEGIIGYVPQDDLLIEELTVFQNLMFNARLCFSEHSEGELLDEVNTCLSDFELVEAQELKVGNPLNKFISGGQRKRLNIALELMREPALLFVDEPTSGLSSADSEKVMLLLKRQTIKGKLVIVNIHQPSSDIYKIFDKLLVMDHGGRIIYQGNPMDAVVYFRNAAHYLKADESECFACGNVNTEQILKIVESRVVNEYGLPTRKRKRSARDWYDLYLRKVEPTLKQIVCGEKCILPNNPFKIPSRAKQLGIFMRRNMLSKLADSQYLSIALLEAPILALIIGFFTRFSANGSGYLFGLNDNIPSFLFMSVVASLFMGLSVSAEEIIKDRRIRQRETFLNLSRFSYINSKVLTMMVISAIQALLFVTVSNLLLEIGGMFFSYWLIFFSAAFCANMIGLNISAALTSVVAIYISIPLILVPQLLFSGVVVPFHKLHRTVTSQEYVPLIGDLMLSRWAYEALMVHQFKENRFEKHFYAFDQELSQYSYTFNYLIPLVQLKVQELQRQQQLGGDSALLAHKRVLIKNGLGQILCDCDSTHAGVSSVARYVDDAFNGDSVLAFLTIARKSLNDRFDSSMRRRDRAFHTLELQLGGKEKVLQLKQRFYNAAIADIVLNNNELVKIAEDEDRFIQRKDPVFMISNNRYGRAHFFAPVKRVGSWVIDTFWFNFLVFWLFSGVLYAMLMLDTWRIVAKYFEIFKFRRLARRIARYLPK</sequence>
<dbReference type="SUPFAM" id="SSF52540">
    <property type="entry name" value="P-loop containing nucleoside triphosphate hydrolases"/>
    <property type="match status" value="1"/>
</dbReference>
<keyword evidence="7 8" id="KW-0472">Membrane</keyword>
<evidence type="ECO:0000256" key="7">
    <source>
        <dbReference type="ARBA" id="ARBA00023136"/>
    </source>
</evidence>
<dbReference type="Gene3D" id="3.40.50.300">
    <property type="entry name" value="P-loop containing nucleotide triphosphate hydrolases"/>
    <property type="match status" value="1"/>
</dbReference>
<dbReference type="Pfam" id="PF01061">
    <property type="entry name" value="ABC2_membrane"/>
    <property type="match status" value="1"/>
</dbReference>
<dbReference type="GO" id="GO:0016887">
    <property type="term" value="F:ATP hydrolysis activity"/>
    <property type="evidence" value="ECO:0007669"/>
    <property type="project" value="InterPro"/>
</dbReference>
<feature type="transmembrane region" description="Helical" evidence="8">
    <location>
        <begin position="727"/>
        <end position="750"/>
    </location>
</feature>
<evidence type="ECO:0000256" key="2">
    <source>
        <dbReference type="ARBA" id="ARBA00022448"/>
    </source>
</evidence>
<evidence type="ECO:0000313" key="11">
    <source>
        <dbReference type="Proteomes" id="UP000199452"/>
    </source>
</evidence>
<dbReference type="InterPro" id="IPR050352">
    <property type="entry name" value="ABCG_transporters"/>
</dbReference>
<evidence type="ECO:0000259" key="9">
    <source>
        <dbReference type="PROSITE" id="PS50893"/>
    </source>
</evidence>
<dbReference type="InterPro" id="IPR003593">
    <property type="entry name" value="AAA+_ATPase"/>
</dbReference>
<feature type="transmembrane region" description="Helical" evidence="8">
    <location>
        <begin position="981"/>
        <end position="1001"/>
    </location>
</feature>
<evidence type="ECO:0000256" key="5">
    <source>
        <dbReference type="ARBA" id="ARBA00022840"/>
    </source>
</evidence>
<comment type="subcellular location">
    <subcellularLocation>
        <location evidence="1">Membrane</location>
        <topology evidence="1">Multi-pass membrane protein</topology>
    </subcellularLocation>
</comment>
<dbReference type="InterPro" id="IPR027417">
    <property type="entry name" value="P-loop_NTPase"/>
</dbReference>
<evidence type="ECO:0000256" key="6">
    <source>
        <dbReference type="ARBA" id="ARBA00022989"/>
    </source>
</evidence>
<dbReference type="GO" id="GO:0016020">
    <property type="term" value="C:membrane"/>
    <property type="evidence" value="ECO:0007669"/>
    <property type="project" value="UniProtKB-SubCell"/>
</dbReference>
<evidence type="ECO:0000256" key="1">
    <source>
        <dbReference type="ARBA" id="ARBA00004141"/>
    </source>
</evidence>
<dbReference type="InterPro" id="IPR013525">
    <property type="entry name" value="ABC2_TM"/>
</dbReference>
<feature type="transmembrane region" description="Helical" evidence="8">
    <location>
        <begin position="698"/>
        <end position="715"/>
    </location>
</feature>